<reference evidence="1 2" key="1">
    <citation type="journal article" date="2022" name="DNA Res.">
        <title>Chromosomal-level genome assembly of the orchid tree Bauhinia variegata (Leguminosae; Cercidoideae) supports the allotetraploid origin hypothesis of Bauhinia.</title>
        <authorList>
            <person name="Zhong Y."/>
            <person name="Chen Y."/>
            <person name="Zheng D."/>
            <person name="Pang J."/>
            <person name="Liu Y."/>
            <person name="Luo S."/>
            <person name="Meng S."/>
            <person name="Qian L."/>
            <person name="Wei D."/>
            <person name="Dai S."/>
            <person name="Zhou R."/>
        </authorList>
    </citation>
    <scope>NUCLEOTIDE SEQUENCE [LARGE SCALE GENOMIC DNA]</scope>
    <source>
        <strain evidence="1">BV-YZ2020</strain>
    </source>
</reference>
<keyword evidence="2" id="KW-1185">Reference proteome</keyword>
<evidence type="ECO:0000313" key="1">
    <source>
        <dbReference type="EMBL" id="KAI4349622.1"/>
    </source>
</evidence>
<gene>
    <name evidence="1" type="ORF">L6164_010187</name>
</gene>
<dbReference type="Proteomes" id="UP000828941">
    <property type="component" value="Chromosome 4"/>
</dbReference>
<accession>A0ACB9PNI2</accession>
<sequence length="413" mass="46930">MEVEIFPITRVSSAMKAAQSLWLAAYRATCLFPSRKYSVTKHFIGHSNAQFFIYFQNRSLHRSIPLKISANESNFTVSYLINSCGLAPATAVLTSQKVQLRSPERADSVITLLINHGFSKSQISIIVRKRPLLLLASPKDTLLPKLKFFRSIGVSESDLARIITRDPTLLARSLKKHIIPSYNFLKGVLLSDEKVVAALKRTSWIFLADYSKNLIPNLAVLREVGAPESRIAFLLTHFPEALIQKNEEFIKIVGEIKEMGFNPKKTTFVLAIHAMSGGANKSIWKRCYEVYQRWGWSKEDILLAFTKHPNCMILSEDKIMKAMDFFVNKMGWPSGKIARCPAVLFLSLENRIKPRCLVVQVLLRKGLIKPLSLVTFLCPDENHFLEKFVAKYEQEVPQLLSVYQKKVDIESLI</sequence>
<proteinExistence type="predicted"/>
<dbReference type="EMBL" id="CM039429">
    <property type="protein sequence ID" value="KAI4349622.1"/>
    <property type="molecule type" value="Genomic_DNA"/>
</dbReference>
<name>A0ACB9PNI2_BAUVA</name>
<evidence type="ECO:0000313" key="2">
    <source>
        <dbReference type="Proteomes" id="UP000828941"/>
    </source>
</evidence>
<protein>
    <submittedName>
        <fullName evidence="1">Uncharacterized protein</fullName>
    </submittedName>
</protein>
<comment type="caution">
    <text evidence="1">The sequence shown here is derived from an EMBL/GenBank/DDBJ whole genome shotgun (WGS) entry which is preliminary data.</text>
</comment>
<organism evidence="1 2">
    <name type="scientific">Bauhinia variegata</name>
    <name type="common">Purple orchid tree</name>
    <name type="synonym">Phanera variegata</name>
    <dbReference type="NCBI Taxonomy" id="167791"/>
    <lineage>
        <taxon>Eukaryota</taxon>
        <taxon>Viridiplantae</taxon>
        <taxon>Streptophyta</taxon>
        <taxon>Embryophyta</taxon>
        <taxon>Tracheophyta</taxon>
        <taxon>Spermatophyta</taxon>
        <taxon>Magnoliopsida</taxon>
        <taxon>eudicotyledons</taxon>
        <taxon>Gunneridae</taxon>
        <taxon>Pentapetalae</taxon>
        <taxon>rosids</taxon>
        <taxon>fabids</taxon>
        <taxon>Fabales</taxon>
        <taxon>Fabaceae</taxon>
        <taxon>Cercidoideae</taxon>
        <taxon>Cercideae</taxon>
        <taxon>Bauhiniinae</taxon>
        <taxon>Bauhinia</taxon>
    </lineage>
</organism>